<evidence type="ECO:0000313" key="2">
    <source>
        <dbReference type="Proteomes" id="UP000295818"/>
    </source>
</evidence>
<keyword evidence="2" id="KW-1185">Reference proteome</keyword>
<evidence type="ECO:0000313" key="1">
    <source>
        <dbReference type="EMBL" id="TCO27405.1"/>
    </source>
</evidence>
<accession>A0ABY2BPH9</accession>
<name>A0ABY2BPH9_9ACTN</name>
<reference evidence="1 2" key="1">
    <citation type="journal article" date="2015" name="Stand. Genomic Sci.">
        <title>Genomic Encyclopedia of Bacterial and Archaeal Type Strains, Phase III: the genomes of soil and plant-associated and newly described type strains.</title>
        <authorList>
            <person name="Whitman W.B."/>
            <person name="Woyke T."/>
            <person name="Klenk H.P."/>
            <person name="Zhou Y."/>
            <person name="Lilburn T.G."/>
            <person name="Beck B.J."/>
            <person name="De Vos P."/>
            <person name="Vandamme P."/>
            <person name="Eisen J.A."/>
            <person name="Garrity G."/>
            <person name="Hugenholtz P."/>
            <person name="Kyrpides N.C."/>
        </authorList>
    </citation>
    <scope>NUCLEOTIDE SEQUENCE [LARGE SCALE GENOMIC DNA]</scope>
    <source>
        <strain evidence="1 2">VKM Ac-2538</strain>
    </source>
</reference>
<dbReference type="Proteomes" id="UP000295818">
    <property type="component" value="Unassembled WGS sequence"/>
</dbReference>
<evidence type="ECO:0008006" key="3">
    <source>
        <dbReference type="Google" id="ProtNLM"/>
    </source>
</evidence>
<protein>
    <recommendedName>
        <fullName evidence="3">Zinc finger protein</fullName>
    </recommendedName>
</protein>
<proteinExistence type="predicted"/>
<comment type="caution">
    <text evidence="1">The sequence shown here is derived from an EMBL/GenBank/DDBJ whole genome shotgun (WGS) entry which is preliminary data.</text>
</comment>
<dbReference type="EMBL" id="SLWM01000003">
    <property type="protein sequence ID" value="TCO27405.1"/>
    <property type="molecule type" value="Genomic_DNA"/>
</dbReference>
<sequence>MRKPFQIRWAKDEHPCTVPDLGTVGETWDCSDCGSRWMVGESPIPGRGMASYWRRLT</sequence>
<gene>
    <name evidence="1" type="ORF">EV644_103102</name>
</gene>
<organism evidence="1 2">
    <name type="scientific">Kribbella orskensis</name>
    <dbReference type="NCBI Taxonomy" id="2512216"/>
    <lineage>
        <taxon>Bacteria</taxon>
        <taxon>Bacillati</taxon>
        <taxon>Actinomycetota</taxon>
        <taxon>Actinomycetes</taxon>
        <taxon>Propionibacteriales</taxon>
        <taxon>Kribbellaceae</taxon>
        <taxon>Kribbella</taxon>
    </lineage>
</organism>